<accession>A0A329R7U8</accession>
<evidence type="ECO:0000313" key="1">
    <source>
        <dbReference type="EMBL" id="KAG2853726.1"/>
    </source>
</evidence>
<sequence length="150" mass="16868">MPSFKTASCEQYLERLKYFWHHVEFLMHICVDRPFLKRKFFQKRMARVAVDKIARRIVPTVSRLTCVAYGDWSRRDGIKGHAPSPVKGLKEALRKRYSGLHGRVQDEQALIAVPPNASGSSLLYGYEAPKTKEVQGRGVGPQPSGGGVRG</sequence>
<organism evidence="3 4">
    <name type="scientific">Phytophthora cactorum</name>
    <dbReference type="NCBI Taxonomy" id="29920"/>
    <lineage>
        <taxon>Eukaryota</taxon>
        <taxon>Sar</taxon>
        <taxon>Stramenopiles</taxon>
        <taxon>Oomycota</taxon>
        <taxon>Peronosporomycetes</taxon>
        <taxon>Peronosporales</taxon>
        <taxon>Peronosporaceae</taxon>
        <taxon>Phytophthora</taxon>
    </lineage>
</organism>
<dbReference type="Proteomes" id="UP000736787">
    <property type="component" value="Unassembled WGS sequence"/>
</dbReference>
<dbReference type="Proteomes" id="UP000735874">
    <property type="component" value="Unassembled WGS sequence"/>
</dbReference>
<gene>
    <name evidence="3" type="ORF">PC110_g22883</name>
    <name evidence="1" type="ORF">PC113_g13925</name>
    <name evidence="2" type="ORF">PC117_g22302</name>
</gene>
<reference evidence="1" key="2">
    <citation type="submission" date="2018-10" db="EMBL/GenBank/DDBJ databases">
        <title>Effector identification in a new, highly contiguous assembly of the strawberry crown rot pathogen Phytophthora cactorum.</title>
        <authorList>
            <person name="Armitage A.D."/>
            <person name="Nellist C.F."/>
            <person name="Bates H."/>
            <person name="Vickerstaff R.J."/>
            <person name="Harrison R.J."/>
        </authorList>
    </citation>
    <scope>NUCLEOTIDE SEQUENCE</scope>
    <source>
        <strain evidence="1">15-7</strain>
        <strain evidence="2">4040</strain>
    </source>
</reference>
<protein>
    <submittedName>
        <fullName evidence="3">Uncharacterized protein</fullName>
    </submittedName>
</protein>
<evidence type="ECO:0000313" key="4">
    <source>
        <dbReference type="Proteomes" id="UP000251314"/>
    </source>
</evidence>
<evidence type="ECO:0000313" key="2">
    <source>
        <dbReference type="EMBL" id="KAG2899285.1"/>
    </source>
</evidence>
<keyword evidence="4" id="KW-1185">Reference proteome</keyword>
<dbReference type="OrthoDB" id="119983at2759"/>
<proteinExistence type="predicted"/>
<reference evidence="3 4" key="1">
    <citation type="submission" date="2018-01" db="EMBL/GenBank/DDBJ databases">
        <title>Draft genome of the strawberry crown rot pathogen Phytophthora cactorum.</title>
        <authorList>
            <person name="Armitage A.D."/>
            <person name="Lysoe E."/>
            <person name="Nellist C.F."/>
            <person name="Harrison R.J."/>
            <person name="Brurberg M.B."/>
        </authorList>
    </citation>
    <scope>NUCLEOTIDE SEQUENCE [LARGE SCALE GENOMIC DNA]</scope>
    <source>
        <strain evidence="3 4">10300</strain>
    </source>
</reference>
<evidence type="ECO:0000313" key="3">
    <source>
        <dbReference type="EMBL" id="RAW20674.1"/>
    </source>
</evidence>
<dbReference type="Proteomes" id="UP000251314">
    <property type="component" value="Unassembled WGS sequence"/>
</dbReference>
<dbReference type="EMBL" id="RCMK01001212">
    <property type="protein sequence ID" value="KAG2899285.1"/>
    <property type="molecule type" value="Genomic_DNA"/>
</dbReference>
<name>A0A329R7U8_9STRA</name>
<dbReference type="EMBL" id="RCMG01000467">
    <property type="protein sequence ID" value="KAG2853726.1"/>
    <property type="molecule type" value="Genomic_DNA"/>
</dbReference>
<dbReference type="VEuPathDB" id="FungiDB:PC110_g22883"/>
<dbReference type="EMBL" id="MJFZ01002527">
    <property type="protein sequence ID" value="RAW20674.1"/>
    <property type="molecule type" value="Genomic_DNA"/>
</dbReference>
<comment type="caution">
    <text evidence="3">The sequence shown here is derived from an EMBL/GenBank/DDBJ whole genome shotgun (WGS) entry which is preliminary data.</text>
</comment>
<dbReference type="AlphaFoldDB" id="A0A329R7U8"/>